<feature type="region of interest" description="Disordered" evidence="2">
    <location>
        <begin position="1"/>
        <end position="52"/>
    </location>
</feature>
<dbReference type="SUPFAM" id="SSF103473">
    <property type="entry name" value="MFS general substrate transporter"/>
    <property type="match status" value="1"/>
</dbReference>
<feature type="compositionally biased region" description="Basic and acidic residues" evidence="2">
    <location>
        <begin position="13"/>
        <end position="26"/>
    </location>
</feature>
<proteinExistence type="predicted"/>
<protein>
    <submittedName>
        <fullName evidence="4">Solute carrier organic anion transporter family member</fullName>
    </submittedName>
</protein>
<keyword evidence="3" id="KW-0472">Membrane</keyword>
<dbReference type="GO" id="GO:0043252">
    <property type="term" value="P:sodium-independent organic anion transport"/>
    <property type="evidence" value="ECO:0007669"/>
    <property type="project" value="TreeGrafter"/>
</dbReference>
<reference evidence="4 5" key="1">
    <citation type="journal article" date="2021" name="Elife">
        <title>Chloroplast acquisition without the gene transfer in kleptoplastic sea slugs, Plakobranchus ocellatus.</title>
        <authorList>
            <person name="Maeda T."/>
            <person name="Takahashi S."/>
            <person name="Yoshida T."/>
            <person name="Shimamura S."/>
            <person name="Takaki Y."/>
            <person name="Nagai Y."/>
            <person name="Toyoda A."/>
            <person name="Suzuki Y."/>
            <person name="Arimoto A."/>
            <person name="Ishii H."/>
            <person name="Satoh N."/>
            <person name="Nishiyama T."/>
            <person name="Hasebe M."/>
            <person name="Maruyama T."/>
            <person name="Minagawa J."/>
            <person name="Obokata J."/>
            <person name="Shigenobu S."/>
        </authorList>
    </citation>
    <scope>NUCLEOTIDE SEQUENCE [LARGE SCALE GENOMIC DNA]</scope>
</reference>
<sequence length="251" mass="27453">MAPTEDPESPSSNEHRDSKAERDLDHFTSGLLEEDMESKKLREESDMDSTDLDPETRCGFWVFQAPWLQPCARIESFTGLYSVAALITSTLNVYVNSQITTLERQFGFSSTQTGLIMAANDVGFLVCVLFLSYSASKFHIPRSLGIACFIFGFSGLACSLPFFLFRSSIDAMVATFSGAGGGDNVTSQATSLAKPSGMFGDLCLPNKTAVLTPETAGGERLALSFVLMLAYKYFSSSSSFLRGFLKTILYW</sequence>
<dbReference type="GO" id="GO:0015347">
    <property type="term" value="F:sodium-independent organic anion transmembrane transporter activity"/>
    <property type="evidence" value="ECO:0007669"/>
    <property type="project" value="TreeGrafter"/>
</dbReference>
<keyword evidence="1" id="KW-1015">Disulfide bond</keyword>
<evidence type="ECO:0000256" key="2">
    <source>
        <dbReference type="SAM" id="MobiDB-lite"/>
    </source>
</evidence>
<feature type="transmembrane region" description="Helical" evidence="3">
    <location>
        <begin position="144"/>
        <end position="165"/>
    </location>
</feature>
<dbReference type="Pfam" id="PF03137">
    <property type="entry name" value="OATP"/>
    <property type="match status" value="1"/>
</dbReference>
<dbReference type="PANTHER" id="PTHR11388:SF100">
    <property type="entry name" value="SOLUTE CARRIER ORGANIC ANION TRANSPORTER FAMILY MEMBER 4A1"/>
    <property type="match status" value="1"/>
</dbReference>
<accession>A0AAV4J705</accession>
<feature type="transmembrane region" description="Helical" evidence="3">
    <location>
        <begin position="77"/>
        <end position="95"/>
    </location>
</feature>
<keyword evidence="3" id="KW-0812">Transmembrane</keyword>
<evidence type="ECO:0000256" key="1">
    <source>
        <dbReference type="ARBA" id="ARBA00023157"/>
    </source>
</evidence>
<keyword evidence="5" id="KW-1185">Reference proteome</keyword>
<dbReference type="EMBL" id="BMAT01013681">
    <property type="protein sequence ID" value="GFS18181.1"/>
    <property type="molecule type" value="Genomic_DNA"/>
</dbReference>
<dbReference type="InterPro" id="IPR004156">
    <property type="entry name" value="OATP"/>
</dbReference>
<evidence type="ECO:0000313" key="4">
    <source>
        <dbReference type="EMBL" id="GFS18181.1"/>
    </source>
</evidence>
<dbReference type="Proteomes" id="UP000762676">
    <property type="component" value="Unassembled WGS sequence"/>
</dbReference>
<gene>
    <name evidence="4" type="ORF">ElyMa_006841500</name>
</gene>
<dbReference type="GO" id="GO:0016323">
    <property type="term" value="C:basolateral plasma membrane"/>
    <property type="evidence" value="ECO:0007669"/>
    <property type="project" value="TreeGrafter"/>
</dbReference>
<evidence type="ECO:0000313" key="5">
    <source>
        <dbReference type="Proteomes" id="UP000762676"/>
    </source>
</evidence>
<dbReference type="PANTHER" id="PTHR11388">
    <property type="entry name" value="ORGANIC ANION TRANSPORTER"/>
    <property type="match status" value="1"/>
</dbReference>
<keyword evidence="3" id="KW-1133">Transmembrane helix</keyword>
<organism evidence="4 5">
    <name type="scientific">Elysia marginata</name>
    <dbReference type="NCBI Taxonomy" id="1093978"/>
    <lineage>
        <taxon>Eukaryota</taxon>
        <taxon>Metazoa</taxon>
        <taxon>Spiralia</taxon>
        <taxon>Lophotrochozoa</taxon>
        <taxon>Mollusca</taxon>
        <taxon>Gastropoda</taxon>
        <taxon>Heterobranchia</taxon>
        <taxon>Euthyneura</taxon>
        <taxon>Panpulmonata</taxon>
        <taxon>Sacoglossa</taxon>
        <taxon>Placobranchoidea</taxon>
        <taxon>Plakobranchidae</taxon>
        <taxon>Elysia</taxon>
    </lineage>
</organism>
<dbReference type="InterPro" id="IPR036259">
    <property type="entry name" value="MFS_trans_sf"/>
</dbReference>
<comment type="caution">
    <text evidence="4">The sequence shown here is derived from an EMBL/GenBank/DDBJ whole genome shotgun (WGS) entry which is preliminary data.</text>
</comment>
<evidence type="ECO:0000256" key="3">
    <source>
        <dbReference type="SAM" id="Phobius"/>
    </source>
</evidence>
<name>A0AAV4J705_9GAST</name>
<feature type="transmembrane region" description="Helical" evidence="3">
    <location>
        <begin position="115"/>
        <end position="132"/>
    </location>
</feature>
<dbReference type="AlphaFoldDB" id="A0AAV4J705"/>